<evidence type="ECO:0000256" key="1">
    <source>
        <dbReference type="PROSITE-ProRule" id="PRU01360"/>
    </source>
</evidence>
<dbReference type="RefSeq" id="WP_302039503.1">
    <property type="nucleotide sequence ID" value="NZ_JAUKPO010000013.1"/>
</dbReference>
<dbReference type="InterPro" id="IPR039426">
    <property type="entry name" value="TonB-dep_rcpt-like"/>
</dbReference>
<evidence type="ECO:0000313" key="7">
    <source>
        <dbReference type="Proteomes" id="UP001168528"/>
    </source>
</evidence>
<gene>
    <name evidence="6" type="ORF">Q0590_20670</name>
</gene>
<evidence type="ECO:0000313" key="6">
    <source>
        <dbReference type="EMBL" id="MDO1448703.1"/>
    </source>
</evidence>
<dbReference type="InterPro" id="IPR023997">
    <property type="entry name" value="TonB-dep_OMP_SusC/RagA_CS"/>
</dbReference>
<dbReference type="SUPFAM" id="SSF49464">
    <property type="entry name" value="Carboxypeptidase regulatory domain-like"/>
    <property type="match status" value="1"/>
</dbReference>
<feature type="domain" description="TonB-dependent receptor plug" evidence="5">
    <location>
        <begin position="248"/>
        <end position="351"/>
    </location>
</feature>
<dbReference type="Pfam" id="PF07715">
    <property type="entry name" value="Plug"/>
    <property type="match status" value="1"/>
</dbReference>
<keyword evidence="3" id="KW-0732">Signal</keyword>
<protein>
    <submittedName>
        <fullName evidence="6">TonB-dependent receptor</fullName>
    </submittedName>
</protein>
<dbReference type="InterPro" id="IPR008969">
    <property type="entry name" value="CarboxyPept-like_regulatory"/>
</dbReference>
<evidence type="ECO:0000259" key="5">
    <source>
        <dbReference type="Pfam" id="PF07715"/>
    </source>
</evidence>
<dbReference type="EMBL" id="JAUKPO010000013">
    <property type="protein sequence ID" value="MDO1448703.1"/>
    <property type="molecule type" value="Genomic_DNA"/>
</dbReference>
<feature type="signal peptide" evidence="3">
    <location>
        <begin position="1"/>
        <end position="24"/>
    </location>
</feature>
<keyword evidence="6" id="KW-0675">Receptor</keyword>
<keyword evidence="1 2" id="KW-0472">Membrane</keyword>
<keyword evidence="1" id="KW-0813">Transport</keyword>
<name>A0ABT8RBW4_9BACT</name>
<dbReference type="PROSITE" id="PS52016">
    <property type="entry name" value="TONB_DEPENDENT_REC_3"/>
    <property type="match status" value="1"/>
</dbReference>
<comment type="caution">
    <text evidence="6">The sequence shown here is derived from an EMBL/GenBank/DDBJ whole genome shotgun (WGS) entry which is preliminary data.</text>
</comment>
<keyword evidence="1" id="KW-0812">Transmembrane</keyword>
<keyword evidence="7" id="KW-1185">Reference proteome</keyword>
<keyword evidence="1" id="KW-0998">Cell outer membrane</keyword>
<accession>A0ABT8RBW4</accession>
<organism evidence="6 7">
    <name type="scientific">Rhodocytophaga aerolata</name>
    <dbReference type="NCBI Taxonomy" id="455078"/>
    <lineage>
        <taxon>Bacteria</taxon>
        <taxon>Pseudomonadati</taxon>
        <taxon>Bacteroidota</taxon>
        <taxon>Cytophagia</taxon>
        <taxon>Cytophagales</taxon>
        <taxon>Rhodocytophagaceae</taxon>
        <taxon>Rhodocytophaga</taxon>
    </lineage>
</organism>
<evidence type="ECO:0000256" key="3">
    <source>
        <dbReference type="SAM" id="SignalP"/>
    </source>
</evidence>
<proteinExistence type="inferred from homology"/>
<evidence type="ECO:0000259" key="4">
    <source>
        <dbReference type="Pfam" id="PF00593"/>
    </source>
</evidence>
<dbReference type="Gene3D" id="2.60.40.1120">
    <property type="entry name" value="Carboxypeptidase-like, regulatory domain"/>
    <property type="match status" value="1"/>
</dbReference>
<feature type="domain" description="TonB-dependent receptor-like beta-barrel" evidence="4">
    <location>
        <begin position="556"/>
        <end position="1098"/>
    </location>
</feature>
<dbReference type="NCBIfam" id="TIGR04057">
    <property type="entry name" value="SusC_RagA_signa"/>
    <property type="match status" value="1"/>
</dbReference>
<keyword evidence="1" id="KW-1134">Transmembrane beta strand</keyword>
<sequence>MKRFSKLLYSLGCLLGCLHFSAVAQTLAFNAGGAGPVRTQTADQNSTLKFILSELESTYGVSFIYKSELTDLKIEGYEKLKFTNVEEALVKFLNPNGLKFKKVRENFYVVTRNTNTKYIRKISNQLQESTSDVSAPTNLMVDRLGRLGLTLSSIADVNVSGRVTSETNEGLPGVNVTVKGSTNGTVTDANGSYRLTVPENATLVFSYIGYVTEEVAIGTRTTVDVKLVPDIKSLSEVVVVGYGTQERAKVTGAISSVSSEEISALPVASLDAALQGRAAGVTITNRGAPGTNPTVRIRGVGTVGNTDPLYVIDGVPAGGLNAINPNDIESIEVLKDAASAAIYGSRAANGVILVTTKKGTRGKTKITADAYYGVQQAWKLLDLLNRDQYIAYGTDLLRNANAALPDRFSNLGEFANVETDWQDEMFRTAPIQDYNIGISGGTDNALFNISGGYFNQEGIMLGTDFQRASFRANTSFKLGRVSVGQTLTVAFTDQNNEPFSGGRSQLEHMIKSVPYIPVRDASRPGGFRAPDRIDGSDPENPVLNATLRKNLTQNTKLLGTAFADVDLFAGLKYRFQLGLDMNYSTNETFTPSFNAGDFSVSPNATLAQTRNSYVSPVITNQLSFNRTFGAHTIDALAVIERQTSVFTSLNAGGQNALTNDITIVNANATTPNIGGSRSETALLSYIGRINYDFGGKYLLGASIRRDGASRFAPGKKWGWFPSVSAGWRISQESFMDAVPVISDLKLRASYGLTGNWQIGDYGYLNTVNGNFFYKFAGSSLVPAYAVTNLASTNIQWESTAMTNVGLDMGFFEDRLTASFEWFSNETRDMLLPVPIPPSLGYDGAPTENVGNVTNKGVEFMVGYRKNAGAFQWSVNGNISFIKNEFTNLGTGNTIFGPGFEGDPVSYTEVGQPIAYFYGWVVDKIYQTQEEITNDNALDGNSTTPYQNNATAPGDIRFVDLNNDGVINASDRTNIGHFLPDFSYGINATANWKNFDLTLFIQGVSGNEILNTNLYDLEGMTRLFNSGTAVLNRWTPTNTNTDVPRAIANDPNRNSRISSRFIEDGSYLRLKNLSVGYTLPADLLKSWGNGFILNIRVYVSTQNLLTFTGYSGWDPEVGVRSDITGNNVTLSNGVDYGQFPQARTIFGGIQIGF</sequence>
<dbReference type="Pfam" id="PF00593">
    <property type="entry name" value="TonB_dep_Rec_b-barrel"/>
    <property type="match status" value="1"/>
</dbReference>
<dbReference type="InterPro" id="IPR023996">
    <property type="entry name" value="TonB-dep_OMP_SusC/RagA"/>
</dbReference>
<keyword evidence="2" id="KW-0798">TonB box</keyword>
<dbReference type="InterPro" id="IPR000531">
    <property type="entry name" value="Beta-barrel_TonB"/>
</dbReference>
<dbReference type="InterPro" id="IPR037066">
    <property type="entry name" value="Plug_dom_sf"/>
</dbReference>
<evidence type="ECO:0000256" key="2">
    <source>
        <dbReference type="RuleBase" id="RU003357"/>
    </source>
</evidence>
<dbReference type="Proteomes" id="UP001168528">
    <property type="component" value="Unassembled WGS sequence"/>
</dbReference>
<feature type="chain" id="PRO_5045723392" evidence="3">
    <location>
        <begin position="25"/>
        <end position="1152"/>
    </location>
</feature>
<dbReference type="Gene3D" id="2.170.130.10">
    <property type="entry name" value="TonB-dependent receptor, plug domain"/>
    <property type="match status" value="1"/>
</dbReference>
<comment type="similarity">
    <text evidence="1 2">Belongs to the TonB-dependent receptor family.</text>
</comment>
<comment type="subcellular location">
    <subcellularLocation>
        <location evidence="1">Cell outer membrane</location>
        <topology evidence="1">Multi-pass membrane protein</topology>
    </subcellularLocation>
</comment>
<dbReference type="Pfam" id="PF13715">
    <property type="entry name" value="CarbopepD_reg_2"/>
    <property type="match status" value="1"/>
</dbReference>
<dbReference type="SUPFAM" id="SSF56935">
    <property type="entry name" value="Porins"/>
    <property type="match status" value="1"/>
</dbReference>
<reference evidence="6" key="1">
    <citation type="submission" date="2023-07" db="EMBL/GenBank/DDBJ databases">
        <title>The genome sequence of Rhodocytophaga aerolata KACC 12507.</title>
        <authorList>
            <person name="Zhang X."/>
        </authorList>
    </citation>
    <scope>NUCLEOTIDE SEQUENCE</scope>
    <source>
        <strain evidence="6">KACC 12507</strain>
    </source>
</reference>
<dbReference type="InterPro" id="IPR012910">
    <property type="entry name" value="Plug_dom"/>
</dbReference>
<dbReference type="NCBIfam" id="TIGR04056">
    <property type="entry name" value="OMP_RagA_SusC"/>
    <property type="match status" value="1"/>
</dbReference>